<dbReference type="PROSITE" id="PS00237">
    <property type="entry name" value="G_PROTEIN_RECEP_F1_1"/>
    <property type="match status" value="1"/>
</dbReference>
<dbReference type="PANTHER" id="PTHR24248:SF144">
    <property type="entry name" value="G-PROTEIN COUPLED RECEPTORS FAMILY 1 PROFILE DOMAIN-CONTAINING PROTEIN"/>
    <property type="match status" value="1"/>
</dbReference>
<feature type="transmembrane region" description="Helical" evidence="11">
    <location>
        <begin position="451"/>
        <end position="473"/>
    </location>
</feature>
<dbReference type="PROSITE" id="PS50262">
    <property type="entry name" value="G_PROTEIN_RECEP_F1_2"/>
    <property type="match status" value="1"/>
</dbReference>
<evidence type="ECO:0000256" key="4">
    <source>
        <dbReference type="ARBA" id="ARBA00022989"/>
    </source>
</evidence>
<dbReference type="SUPFAM" id="SSF81321">
    <property type="entry name" value="Family A G protein-coupled receptor-like"/>
    <property type="match status" value="1"/>
</dbReference>
<proteinExistence type="inferred from homology"/>
<feature type="region of interest" description="Disordered" evidence="10">
    <location>
        <begin position="321"/>
        <end position="340"/>
    </location>
</feature>
<dbReference type="PANTHER" id="PTHR24248">
    <property type="entry name" value="ADRENERGIC RECEPTOR-RELATED G-PROTEIN COUPLED RECEPTOR"/>
    <property type="match status" value="1"/>
</dbReference>
<dbReference type="InterPro" id="IPR017452">
    <property type="entry name" value="GPCR_Rhodpsn_7TM"/>
</dbReference>
<feature type="transmembrane region" description="Helical" evidence="11">
    <location>
        <begin position="415"/>
        <end position="445"/>
    </location>
</feature>
<sequence>MSTSSVNVSTTQSVPTLTSAYDSVSTSSKAVGTTMMCVIIFITIVGNVCLFAVVLRSKALRNLTNMFILGLATADLLVGLTQMPITVYTIIKGRWEFPHSACVVFRFMNMVTLVTSILSLCNISINRYIMVCYPQKFKDIYTVRNSVFMLIGVVIFSILLSLPPMIGWSEYVYTPSHSFCFADWQNHMYYAFFMIGCCFGIPFMVMLVCNVLIMRTVRASRLRLRNRQTVDTKRENISTESNLVSSKRFPFIVSFLRSMIERKNKTRPKDSPLVSNSNSHSKSEPSSAQTHTIVDCLTAENLDPFNNTLKTSSSEVQVSSNCVSDTTTTHTPPTQSPSSTYRLIYQNWKQSSEKQHSIGGSPEPSIYIEPSSDVSLVVPSNSETEINGHSSEHDVQMEIPKSRQSPSRRREEIRLAFSLIIVVVVFVICWLPYCISMLLSIFYAGPVPRGFRMFTIIIGYANSCCNPIIYGVMNKRFKVGFRRIFCFWRDRSCS</sequence>
<comment type="caution">
    <text evidence="13">The sequence shown here is derived from an EMBL/GenBank/DDBJ whole genome shotgun (WGS) entry which is preliminary data.</text>
</comment>
<dbReference type="Gene3D" id="1.20.1070.10">
    <property type="entry name" value="Rhodopsin 7-helix transmembrane proteins"/>
    <property type="match status" value="2"/>
</dbReference>
<dbReference type="PRINTS" id="PR00237">
    <property type="entry name" value="GPCRRHODOPSN"/>
</dbReference>
<name>A0A9D4ITR6_DREPO</name>
<keyword evidence="3 9" id="KW-0812">Transmembrane</keyword>
<evidence type="ECO:0000256" key="11">
    <source>
        <dbReference type="SAM" id="Phobius"/>
    </source>
</evidence>
<evidence type="ECO:0000256" key="1">
    <source>
        <dbReference type="ARBA" id="ARBA00004651"/>
    </source>
</evidence>
<evidence type="ECO:0000256" key="5">
    <source>
        <dbReference type="ARBA" id="ARBA00023040"/>
    </source>
</evidence>
<keyword evidence="2" id="KW-1003">Cell membrane</keyword>
<dbReference type="EMBL" id="JAIWYP010000008">
    <property type="protein sequence ID" value="KAH3783888.1"/>
    <property type="molecule type" value="Genomic_DNA"/>
</dbReference>
<evidence type="ECO:0000313" key="13">
    <source>
        <dbReference type="EMBL" id="KAH3783888.1"/>
    </source>
</evidence>
<dbReference type="CDD" id="cd00637">
    <property type="entry name" value="7tm_classA_rhodopsin-like"/>
    <property type="match status" value="1"/>
</dbReference>
<organism evidence="13 14">
    <name type="scientific">Dreissena polymorpha</name>
    <name type="common">Zebra mussel</name>
    <name type="synonym">Mytilus polymorpha</name>
    <dbReference type="NCBI Taxonomy" id="45954"/>
    <lineage>
        <taxon>Eukaryota</taxon>
        <taxon>Metazoa</taxon>
        <taxon>Spiralia</taxon>
        <taxon>Lophotrochozoa</taxon>
        <taxon>Mollusca</taxon>
        <taxon>Bivalvia</taxon>
        <taxon>Autobranchia</taxon>
        <taxon>Heteroconchia</taxon>
        <taxon>Euheterodonta</taxon>
        <taxon>Imparidentia</taxon>
        <taxon>Neoheterodontei</taxon>
        <taxon>Myida</taxon>
        <taxon>Dreissenoidea</taxon>
        <taxon>Dreissenidae</taxon>
        <taxon>Dreissena</taxon>
    </lineage>
</organism>
<feature type="transmembrane region" description="Helical" evidence="11">
    <location>
        <begin position="30"/>
        <end position="55"/>
    </location>
</feature>
<evidence type="ECO:0000256" key="6">
    <source>
        <dbReference type="ARBA" id="ARBA00023136"/>
    </source>
</evidence>
<gene>
    <name evidence="13" type="ORF">DPMN_161838</name>
</gene>
<evidence type="ECO:0000256" key="10">
    <source>
        <dbReference type="SAM" id="MobiDB-lite"/>
    </source>
</evidence>
<keyword evidence="4 11" id="KW-1133">Transmembrane helix</keyword>
<evidence type="ECO:0000256" key="3">
    <source>
        <dbReference type="ARBA" id="ARBA00022692"/>
    </source>
</evidence>
<dbReference type="InterPro" id="IPR000276">
    <property type="entry name" value="GPCR_Rhodpsn"/>
</dbReference>
<dbReference type="GO" id="GO:0005886">
    <property type="term" value="C:plasma membrane"/>
    <property type="evidence" value="ECO:0007669"/>
    <property type="project" value="UniProtKB-SubCell"/>
</dbReference>
<keyword evidence="5 9" id="KW-0297">G-protein coupled receptor</keyword>
<dbReference type="GO" id="GO:0004930">
    <property type="term" value="F:G protein-coupled receptor activity"/>
    <property type="evidence" value="ECO:0007669"/>
    <property type="project" value="UniProtKB-KW"/>
</dbReference>
<protein>
    <recommendedName>
        <fullName evidence="12">G-protein coupled receptors family 1 profile domain-containing protein</fullName>
    </recommendedName>
</protein>
<feature type="region of interest" description="Disordered" evidence="10">
    <location>
        <begin position="381"/>
        <end position="405"/>
    </location>
</feature>
<reference evidence="13" key="1">
    <citation type="journal article" date="2019" name="bioRxiv">
        <title>The Genome of the Zebra Mussel, Dreissena polymorpha: A Resource for Invasive Species Research.</title>
        <authorList>
            <person name="McCartney M.A."/>
            <person name="Auch B."/>
            <person name="Kono T."/>
            <person name="Mallez S."/>
            <person name="Zhang Y."/>
            <person name="Obille A."/>
            <person name="Becker A."/>
            <person name="Abrahante J.E."/>
            <person name="Garbe J."/>
            <person name="Badalamenti J.P."/>
            <person name="Herman A."/>
            <person name="Mangelson H."/>
            <person name="Liachko I."/>
            <person name="Sullivan S."/>
            <person name="Sone E.D."/>
            <person name="Koren S."/>
            <person name="Silverstein K.A.T."/>
            <person name="Beckman K.B."/>
            <person name="Gohl D.M."/>
        </authorList>
    </citation>
    <scope>NUCLEOTIDE SEQUENCE</scope>
    <source>
        <strain evidence="13">Duluth1</strain>
        <tissue evidence="13">Whole animal</tissue>
    </source>
</reference>
<dbReference type="Pfam" id="PF00001">
    <property type="entry name" value="7tm_1"/>
    <property type="match status" value="1"/>
</dbReference>
<reference evidence="13" key="2">
    <citation type="submission" date="2020-11" db="EMBL/GenBank/DDBJ databases">
        <authorList>
            <person name="McCartney M.A."/>
            <person name="Auch B."/>
            <person name="Kono T."/>
            <person name="Mallez S."/>
            <person name="Becker A."/>
            <person name="Gohl D.M."/>
            <person name="Silverstein K.A.T."/>
            <person name="Koren S."/>
            <person name="Bechman K.B."/>
            <person name="Herman A."/>
            <person name="Abrahante J.E."/>
            <person name="Garbe J."/>
        </authorList>
    </citation>
    <scope>NUCLEOTIDE SEQUENCE</scope>
    <source>
        <strain evidence="13">Duluth1</strain>
        <tissue evidence="13">Whole animal</tissue>
    </source>
</reference>
<keyword evidence="6 11" id="KW-0472">Membrane</keyword>
<feature type="transmembrane region" description="Helical" evidence="11">
    <location>
        <begin position="103"/>
        <end position="125"/>
    </location>
</feature>
<feature type="transmembrane region" description="Helical" evidence="11">
    <location>
        <begin position="146"/>
        <end position="168"/>
    </location>
</feature>
<evidence type="ECO:0000259" key="12">
    <source>
        <dbReference type="PROSITE" id="PS50262"/>
    </source>
</evidence>
<feature type="domain" description="G-protein coupled receptors family 1 profile" evidence="12">
    <location>
        <begin position="46"/>
        <end position="470"/>
    </location>
</feature>
<keyword evidence="14" id="KW-1185">Reference proteome</keyword>
<dbReference type="AlphaFoldDB" id="A0A9D4ITR6"/>
<comment type="similarity">
    <text evidence="9">Belongs to the G-protein coupled receptor 1 family.</text>
</comment>
<evidence type="ECO:0000256" key="2">
    <source>
        <dbReference type="ARBA" id="ARBA00022475"/>
    </source>
</evidence>
<keyword evidence="8 9" id="KW-0807">Transducer</keyword>
<evidence type="ECO:0000256" key="9">
    <source>
        <dbReference type="RuleBase" id="RU000688"/>
    </source>
</evidence>
<dbReference type="SMART" id="SM01381">
    <property type="entry name" value="7TM_GPCR_Srsx"/>
    <property type="match status" value="1"/>
</dbReference>
<comment type="subcellular location">
    <subcellularLocation>
        <location evidence="1">Cell membrane</location>
        <topology evidence="1">Multi-pass membrane protein</topology>
    </subcellularLocation>
</comment>
<feature type="region of interest" description="Disordered" evidence="10">
    <location>
        <begin position="266"/>
        <end position="290"/>
    </location>
</feature>
<keyword evidence="7 9" id="KW-0675">Receptor</keyword>
<accession>A0A9D4ITR6</accession>
<evidence type="ECO:0000313" key="14">
    <source>
        <dbReference type="Proteomes" id="UP000828390"/>
    </source>
</evidence>
<feature type="compositionally biased region" description="Low complexity" evidence="10">
    <location>
        <begin position="271"/>
        <end position="287"/>
    </location>
</feature>
<feature type="transmembrane region" description="Helical" evidence="11">
    <location>
        <begin position="67"/>
        <end position="91"/>
    </location>
</feature>
<dbReference type="Proteomes" id="UP000828390">
    <property type="component" value="Unassembled WGS sequence"/>
</dbReference>
<feature type="transmembrane region" description="Helical" evidence="11">
    <location>
        <begin position="188"/>
        <end position="213"/>
    </location>
</feature>
<feature type="compositionally biased region" description="Low complexity" evidence="10">
    <location>
        <begin position="326"/>
        <end position="340"/>
    </location>
</feature>
<evidence type="ECO:0000256" key="7">
    <source>
        <dbReference type="ARBA" id="ARBA00023170"/>
    </source>
</evidence>
<evidence type="ECO:0000256" key="8">
    <source>
        <dbReference type="ARBA" id="ARBA00023224"/>
    </source>
</evidence>